<dbReference type="EMBL" id="LCOT01000051">
    <property type="protein sequence ID" value="KKU82311.1"/>
    <property type="molecule type" value="Genomic_DNA"/>
</dbReference>
<comment type="caution">
    <text evidence="1">The sequence shown here is derived from an EMBL/GenBank/DDBJ whole genome shotgun (WGS) entry which is preliminary data.</text>
</comment>
<accession>A0A0G1TKH6</accession>
<dbReference type="InterPro" id="IPR035985">
    <property type="entry name" value="Ubiquitin-activating_enz"/>
</dbReference>
<name>A0A0G1TKH6_9BACT</name>
<evidence type="ECO:0000313" key="2">
    <source>
        <dbReference type="Proteomes" id="UP000034265"/>
    </source>
</evidence>
<protein>
    <recommendedName>
        <fullName evidence="3">THIF-type NAD/FAD binding fold domain-containing protein</fullName>
    </recommendedName>
</protein>
<evidence type="ECO:0000313" key="1">
    <source>
        <dbReference type="EMBL" id="KKU82311.1"/>
    </source>
</evidence>
<organism evidence="1 2">
    <name type="scientific">Candidatus Amesbacteria bacterium GW2011_GWC2_47_8</name>
    <dbReference type="NCBI Taxonomy" id="1618367"/>
    <lineage>
        <taxon>Bacteria</taxon>
        <taxon>Candidatus Amesiibacteriota</taxon>
    </lineage>
</organism>
<evidence type="ECO:0008006" key="3">
    <source>
        <dbReference type="Google" id="ProtNLM"/>
    </source>
</evidence>
<dbReference type="SUPFAM" id="SSF69572">
    <property type="entry name" value="Activating enzymes of the ubiquitin-like proteins"/>
    <property type="match status" value="1"/>
</dbReference>
<proteinExistence type="predicted"/>
<dbReference type="AlphaFoldDB" id="A0A0G1TKH6"/>
<dbReference type="GO" id="GO:0008641">
    <property type="term" value="F:ubiquitin-like modifier activating enzyme activity"/>
    <property type="evidence" value="ECO:0007669"/>
    <property type="project" value="InterPro"/>
</dbReference>
<sequence>MESTFSLHGLRNKAQVLAEQLHAEDPYPNIFCYQDGATLSNLPNFLGGNRVQPRASIVIDVCDNPSVKLAAAIEARNLGIRLIRVTDAGTSVWIDIRAFDLDRSLPISPGISDDELFHLHDQAERSRADFFAFASALVGPEHLRTKDEFSALVKGRLPKTTASIPQLGATTAVGGGLTANVVARMALGHLFYERMSFNMRTVTTRKLGSKIPGMNLK</sequence>
<reference evidence="1 2" key="1">
    <citation type="journal article" date="2015" name="Nature">
        <title>rRNA introns, odd ribosomes, and small enigmatic genomes across a large radiation of phyla.</title>
        <authorList>
            <person name="Brown C.T."/>
            <person name="Hug L.A."/>
            <person name="Thomas B.C."/>
            <person name="Sharon I."/>
            <person name="Castelle C.J."/>
            <person name="Singh A."/>
            <person name="Wilkins M.J."/>
            <person name="Williams K.H."/>
            <person name="Banfield J.F."/>
        </authorList>
    </citation>
    <scope>NUCLEOTIDE SEQUENCE [LARGE SCALE GENOMIC DNA]</scope>
</reference>
<gene>
    <name evidence="1" type="ORF">UY11_C0051G0003</name>
</gene>
<dbReference type="Proteomes" id="UP000034265">
    <property type="component" value="Unassembled WGS sequence"/>
</dbReference>
<dbReference type="Gene3D" id="3.40.50.720">
    <property type="entry name" value="NAD(P)-binding Rossmann-like Domain"/>
    <property type="match status" value="1"/>
</dbReference>